<gene>
    <name evidence="16" type="ORF">M5K25_003034</name>
</gene>
<dbReference type="Gene3D" id="2.60.120.10">
    <property type="entry name" value="Jelly Rolls"/>
    <property type="match status" value="1"/>
</dbReference>
<proteinExistence type="inferred from homology"/>
<dbReference type="InterPro" id="IPR011051">
    <property type="entry name" value="RmlC_Cupin_sf"/>
</dbReference>
<dbReference type="GO" id="GO:0048046">
    <property type="term" value="C:apoplast"/>
    <property type="evidence" value="ECO:0007669"/>
    <property type="project" value="UniProtKB-SubCell"/>
</dbReference>
<evidence type="ECO:0000256" key="12">
    <source>
        <dbReference type="PIRSR" id="PIRSR601929-2"/>
    </source>
</evidence>
<dbReference type="InterPro" id="IPR014710">
    <property type="entry name" value="RmlC-like_jellyroll"/>
</dbReference>
<evidence type="ECO:0000313" key="16">
    <source>
        <dbReference type="EMBL" id="KAL0926784.1"/>
    </source>
</evidence>
<organism evidence="16 17">
    <name type="scientific">Dendrobium thyrsiflorum</name>
    <name type="common">Pinecone-like raceme dendrobium</name>
    <name type="synonym">Orchid</name>
    <dbReference type="NCBI Taxonomy" id="117978"/>
    <lineage>
        <taxon>Eukaryota</taxon>
        <taxon>Viridiplantae</taxon>
        <taxon>Streptophyta</taxon>
        <taxon>Embryophyta</taxon>
        <taxon>Tracheophyta</taxon>
        <taxon>Spermatophyta</taxon>
        <taxon>Magnoliopsida</taxon>
        <taxon>Liliopsida</taxon>
        <taxon>Asparagales</taxon>
        <taxon>Orchidaceae</taxon>
        <taxon>Epidendroideae</taxon>
        <taxon>Malaxideae</taxon>
        <taxon>Dendrobiinae</taxon>
        <taxon>Dendrobium</taxon>
    </lineage>
</organism>
<feature type="signal peptide" evidence="14">
    <location>
        <begin position="1"/>
        <end position="29"/>
    </location>
</feature>
<sequence length="223" mass="23606">MKIRSHHSFAPSLLLFLLLPFILFPPTTSYDPSPDQDFCIAIPNSSISVNGFPCKPSSSVTSDDFFFTKLSVNLNTSSPFNASATLIDVLSFPALNTLGISVASVVFGRGGLIQPHTHPLATEIVFVTEGQVLIGFVATDGRYFSKVVGAGGLFVIPMGLVHFEYNVGKGIATATVAFNSQLPGIVIPAAELFGSTPAVPDAVLREAFGVGEEVVQEIRAKFG</sequence>
<evidence type="ECO:0000256" key="9">
    <source>
        <dbReference type="ARBA" id="ARBA00023157"/>
    </source>
</evidence>
<keyword evidence="8 14" id="KW-0732">Signal</keyword>
<accession>A0ABD0VNS6</accession>
<keyword evidence="9 13" id="KW-1015">Disulfide bond</keyword>
<evidence type="ECO:0000256" key="1">
    <source>
        <dbReference type="ARBA" id="ARBA00003629"/>
    </source>
</evidence>
<evidence type="ECO:0000256" key="13">
    <source>
        <dbReference type="PIRSR" id="PIRSR601929-3"/>
    </source>
</evidence>
<protein>
    <recommendedName>
        <fullName evidence="14">Germin-like protein</fullName>
    </recommendedName>
</protein>
<feature type="binding site" evidence="12">
    <location>
        <position position="123"/>
    </location>
    <ligand>
        <name>Mn(2+)</name>
        <dbReference type="ChEBI" id="CHEBI:29035"/>
    </ligand>
</feature>
<evidence type="ECO:0000256" key="5">
    <source>
        <dbReference type="ARBA" id="ARBA00022523"/>
    </source>
</evidence>
<dbReference type="GO" id="GO:0030145">
    <property type="term" value="F:manganese ion binding"/>
    <property type="evidence" value="ECO:0007669"/>
    <property type="project" value="UniProtKB-UniRule"/>
</dbReference>
<keyword evidence="10 11" id="KW-0464">Manganese</keyword>
<evidence type="ECO:0000256" key="7">
    <source>
        <dbReference type="ARBA" id="ARBA00022723"/>
    </source>
</evidence>
<dbReference type="InterPro" id="IPR006045">
    <property type="entry name" value="Cupin_1"/>
</dbReference>
<dbReference type="Pfam" id="PF00190">
    <property type="entry name" value="Cupin_1"/>
    <property type="match status" value="1"/>
</dbReference>
<comment type="subunit">
    <text evidence="4">Oligomer (believed to be a pentamer but probably hexamer).</text>
</comment>
<dbReference type="GO" id="GO:2000280">
    <property type="term" value="P:regulation of root development"/>
    <property type="evidence" value="ECO:0007669"/>
    <property type="project" value="UniProtKB-ARBA"/>
</dbReference>
<dbReference type="EMBL" id="JANQDX010000003">
    <property type="protein sequence ID" value="KAL0926784.1"/>
    <property type="molecule type" value="Genomic_DNA"/>
</dbReference>
<evidence type="ECO:0000256" key="11">
    <source>
        <dbReference type="PIRSR" id="PIRSR601929-1"/>
    </source>
</evidence>
<dbReference type="AlphaFoldDB" id="A0ABD0VNS6"/>
<dbReference type="SUPFAM" id="SSF51182">
    <property type="entry name" value="RmlC-like cupins"/>
    <property type="match status" value="1"/>
</dbReference>
<feature type="binding site" evidence="12">
    <location>
        <position position="162"/>
    </location>
    <ligand>
        <name>Mn(2+)</name>
        <dbReference type="ChEBI" id="CHEBI:29035"/>
    </ligand>
</feature>
<feature type="binding site" evidence="11">
    <location>
        <position position="118"/>
    </location>
    <ligand>
        <name>oxalate</name>
        <dbReference type="ChEBI" id="CHEBI:30623"/>
    </ligand>
</feature>
<feature type="domain" description="Cupin type-1" evidence="15">
    <location>
        <begin position="68"/>
        <end position="216"/>
    </location>
</feature>
<dbReference type="InterPro" id="IPR019780">
    <property type="entry name" value="Germin_Mn-BS"/>
</dbReference>
<evidence type="ECO:0000256" key="10">
    <source>
        <dbReference type="ARBA" id="ARBA00023211"/>
    </source>
</evidence>
<dbReference type="FunFam" id="2.60.120.10:FF:000025">
    <property type="entry name" value="germin-like protein subfamily 2 member 1"/>
    <property type="match status" value="1"/>
</dbReference>
<dbReference type="CDD" id="cd02241">
    <property type="entry name" value="cupin_OxOx"/>
    <property type="match status" value="1"/>
</dbReference>
<dbReference type="GO" id="GO:0010497">
    <property type="term" value="P:plasmodesmata-mediated intercellular transport"/>
    <property type="evidence" value="ECO:0007669"/>
    <property type="project" value="UniProtKB-ARBA"/>
</dbReference>
<evidence type="ECO:0000256" key="3">
    <source>
        <dbReference type="ARBA" id="ARBA00007456"/>
    </source>
</evidence>
<comment type="similarity">
    <text evidence="3 14">Belongs to the germin family.</text>
</comment>
<keyword evidence="5 14" id="KW-0052">Apoplast</keyword>
<dbReference type="PANTHER" id="PTHR31238">
    <property type="entry name" value="GERMIN-LIKE PROTEIN SUBFAMILY 3 MEMBER 3"/>
    <property type="match status" value="1"/>
</dbReference>
<evidence type="ECO:0000256" key="6">
    <source>
        <dbReference type="ARBA" id="ARBA00022525"/>
    </source>
</evidence>
<keyword evidence="7 11" id="KW-0479">Metal-binding</keyword>
<evidence type="ECO:0000259" key="15">
    <source>
        <dbReference type="SMART" id="SM00835"/>
    </source>
</evidence>
<feature type="binding site" evidence="11">
    <location>
        <position position="123"/>
    </location>
    <ligand>
        <name>oxalate</name>
        <dbReference type="ChEBI" id="CHEBI:30623"/>
    </ligand>
</feature>
<dbReference type="GO" id="GO:0009506">
    <property type="term" value="C:plasmodesma"/>
    <property type="evidence" value="ECO:0007669"/>
    <property type="project" value="UniProtKB-ARBA"/>
</dbReference>
<reference evidence="16 17" key="1">
    <citation type="journal article" date="2024" name="Plant Biotechnol. J.">
        <title>Dendrobium thyrsiflorum genome and its molecular insights into genes involved in important horticultural traits.</title>
        <authorList>
            <person name="Chen B."/>
            <person name="Wang J.Y."/>
            <person name="Zheng P.J."/>
            <person name="Li K.L."/>
            <person name="Liang Y.M."/>
            <person name="Chen X.F."/>
            <person name="Zhang C."/>
            <person name="Zhao X."/>
            <person name="He X."/>
            <person name="Zhang G.Q."/>
            <person name="Liu Z.J."/>
            <person name="Xu Q."/>
        </authorList>
    </citation>
    <scope>NUCLEOTIDE SEQUENCE [LARGE SCALE GENOMIC DNA]</scope>
    <source>
        <strain evidence="16">GZMU011</strain>
    </source>
</reference>
<evidence type="ECO:0000256" key="8">
    <source>
        <dbReference type="ARBA" id="ARBA00022729"/>
    </source>
</evidence>
<feature type="chain" id="PRO_5044526657" description="Germin-like protein" evidence="14">
    <location>
        <begin position="30"/>
        <end position="223"/>
    </location>
</feature>
<feature type="disulfide bond" evidence="13">
    <location>
        <begin position="39"/>
        <end position="54"/>
    </location>
</feature>
<comment type="subcellular location">
    <subcellularLocation>
        <location evidence="2 14">Secreted</location>
        <location evidence="2 14">Extracellular space</location>
        <location evidence="2 14">Apoplast</location>
    </subcellularLocation>
</comment>
<name>A0ABD0VNS6_DENTH</name>
<evidence type="ECO:0000313" key="17">
    <source>
        <dbReference type="Proteomes" id="UP001552299"/>
    </source>
</evidence>
<feature type="binding site" evidence="12">
    <location>
        <position position="118"/>
    </location>
    <ligand>
        <name>Mn(2+)</name>
        <dbReference type="ChEBI" id="CHEBI:29035"/>
    </ligand>
</feature>
<keyword evidence="17" id="KW-1185">Reference proteome</keyword>
<comment type="function">
    <text evidence="1">May play a role in plant defense. Probably has no oxalate oxidase activity even if the active site is conserved.</text>
</comment>
<dbReference type="PROSITE" id="PS00725">
    <property type="entry name" value="GERMIN"/>
    <property type="match status" value="1"/>
</dbReference>
<evidence type="ECO:0000256" key="4">
    <source>
        <dbReference type="ARBA" id="ARBA00011268"/>
    </source>
</evidence>
<evidence type="ECO:0000256" key="2">
    <source>
        <dbReference type="ARBA" id="ARBA00004271"/>
    </source>
</evidence>
<evidence type="ECO:0000256" key="14">
    <source>
        <dbReference type="RuleBase" id="RU366015"/>
    </source>
</evidence>
<comment type="caution">
    <text evidence="16">The sequence shown here is derived from an EMBL/GenBank/DDBJ whole genome shotgun (WGS) entry which is preliminary data.</text>
</comment>
<feature type="binding site" evidence="12">
    <location>
        <position position="116"/>
    </location>
    <ligand>
        <name>Mn(2+)</name>
        <dbReference type="ChEBI" id="CHEBI:29035"/>
    </ligand>
</feature>
<dbReference type="Proteomes" id="UP001552299">
    <property type="component" value="Unassembled WGS sequence"/>
</dbReference>
<dbReference type="PRINTS" id="PR00325">
    <property type="entry name" value="GERMIN"/>
</dbReference>
<dbReference type="InterPro" id="IPR001929">
    <property type="entry name" value="Germin"/>
</dbReference>
<dbReference type="SMART" id="SM00835">
    <property type="entry name" value="Cupin_1"/>
    <property type="match status" value="1"/>
</dbReference>
<keyword evidence="6 14" id="KW-0964">Secreted</keyword>